<gene>
    <name evidence="8 10" type="primary">aspS</name>
    <name evidence="10" type="ORF">ISQ63_02045</name>
</gene>
<feature type="binding site" evidence="8">
    <location>
        <position position="173"/>
    </location>
    <ligand>
        <name>L-aspartate</name>
        <dbReference type="ChEBI" id="CHEBI:29991"/>
    </ligand>
</feature>
<evidence type="ECO:0000256" key="5">
    <source>
        <dbReference type="ARBA" id="ARBA00022840"/>
    </source>
</evidence>
<dbReference type="Gene3D" id="3.30.930.10">
    <property type="entry name" value="Bira Bifunctional Protein, Domain 2"/>
    <property type="match status" value="1"/>
</dbReference>
<comment type="subunit">
    <text evidence="8">Homodimer.</text>
</comment>
<dbReference type="InterPro" id="IPR002312">
    <property type="entry name" value="Asp/Asn-tRNA-synth_IIb"/>
</dbReference>
<name>A0A937I4F5_9GAMM</name>
<evidence type="ECO:0000256" key="3">
    <source>
        <dbReference type="ARBA" id="ARBA00022598"/>
    </source>
</evidence>
<dbReference type="InterPro" id="IPR012340">
    <property type="entry name" value="NA-bd_OB-fold"/>
</dbReference>
<feature type="binding site" evidence="8">
    <location>
        <position position="448"/>
    </location>
    <ligand>
        <name>L-aspartate</name>
        <dbReference type="ChEBI" id="CHEBI:29991"/>
    </ligand>
</feature>
<dbReference type="PRINTS" id="PR01042">
    <property type="entry name" value="TRNASYNTHASP"/>
</dbReference>
<feature type="binding site" evidence="8">
    <location>
        <position position="488"/>
    </location>
    <ligand>
        <name>L-aspartate</name>
        <dbReference type="ChEBI" id="CHEBI:29991"/>
    </ligand>
</feature>
<feature type="binding site" evidence="8">
    <location>
        <position position="228"/>
    </location>
    <ligand>
        <name>ATP</name>
        <dbReference type="ChEBI" id="CHEBI:30616"/>
    </ligand>
</feature>
<evidence type="ECO:0000256" key="7">
    <source>
        <dbReference type="ARBA" id="ARBA00023146"/>
    </source>
</evidence>
<evidence type="ECO:0000256" key="6">
    <source>
        <dbReference type="ARBA" id="ARBA00022917"/>
    </source>
</evidence>
<evidence type="ECO:0000313" key="10">
    <source>
        <dbReference type="EMBL" id="MBL6811648.1"/>
    </source>
</evidence>
<keyword evidence="3 8" id="KW-0436">Ligase</keyword>
<keyword evidence="7 8" id="KW-0030">Aminoacyl-tRNA synthetase</keyword>
<comment type="caution">
    <text evidence="10">The sequence shown here is derived from an EMBL/GenBank/DDBJ whole genome shotgun (WGS) entry which is preliminary data.</text>
</comment>
<evidence type="ECO:0000256" key="8">
    <source>
        <dbReference type="HAMAP-Rule" id="MF_00044"/>
    </source>
</evidence>
<dbReference type="HAMAP" id="MF_00044">
    <property type="entry name" value="Asp_tRNA_synth_type1"/>
    <property type="match status" value="1"/>
</dbReference>
<dbReference type="InterPro" id="IPR006195">
    <property type="entry name" value="aa-tRNA-synth_II"/>
</dbReference>
<feature type="site" description="Important for tRNA non-discrimination" evidence="8">
    <location>
        <position position="30"/>
    </location>
</feature>
<keyword evidence="5 8" id="KW-0067">ATP-binding</keyword>
<protein>
    <recommendedName>
        <fullName evidence="8">Aspartate--tRNA(Asp/Asn) ligase</fullName>
        <ecNumber evidence="8">6.1.1.23</ecNumber>
    </recommendedName>
    <alternativeName>
        <fullName evidence="8">Aspartyl-tRNA synthetase</fullName>
        <shortName evidence="8">AspRS</shortName>
    </alternativeName>
    <alternativeName>
        <fullName evidence="8">Non-discriminating aspartyl-tRNA synthetase</fullName>
        <shortName evidence="8">ND-AspRS</shortName>
    </alternativeName>
</protein>
<evidence type="ECO:0000256" key="1">
    <source>
        <dbReference type="ARBA" id="ARBA00006303"/>
    </source>
</evidence>
<dbReference type="PANTHER" id="PTHR22594:SF5">
    <property type="entry name" value="ASPARTATE--TRNA LIGASE, MITOCHONDRIAL"/>
    <property type="match status" value="1"/>
</dbReference>
<comment type="catalytic activity">
    <reaction evidence="8">
        <text>tRNA(Asx) + L-aspartate + ATP = L-aspartyl-tRNA(Asx) + AMP + diphosphate</text>
        <dbReference type="Rhea" id="RHEA:18349"/>
        <dbReference type="Rhea" id="RHEA-COMP:9710"/>
        <dbReference type="Rhea" id="RHEA-COMP:9711"/>
        <dbReference type="ChEBI" id="CHEBI:29991"/>
        <dbReference type="ChEBI" id="CHEBI:30616"/>
        <dbReference type="ChEBI" id="CHEBI:33019"/>
        <dbReference type="ChEBI" id="CHEBI:78442"/>
        <dbReference type="ChEBI" id="CHEBI:78516"/>
        <dbReference type="ChEBI" id="CHEBI:456215"/>
        <dbReference type="EC" id="6.1.1.23"/>
    </reaction>
</comment>
<comment type="function">
    <text evidence="8">Aspartyl-tRNA synthetase with relaxed tRNA specificity since it is able to aspartylate not only its cognate tRNA(Asp) but also tRNA(Asn). Reaction proceeds in two steps: L-aspartate is first activated by ATP to form Asp-AMP and then transferred to the acceptor end of tRNA(Asp/Asn).</text>
</comment>
<dbReference type="InterPro" id="IPR004364">
    <property type="entry name" value="Aa-tRNA-synt_II"/>
</dbReference>
<comment type="subcellular location">
    <subcellularLocation>
        <location evidence="8">Cytoplasm</location>
    </subcellularLocation>
</comment>
<keyword evidence="4 8" id="KW-0547">Nucleotide-binding</keyword>
<feature type="binding site" evidence="8">
    <location>
        <begin position="219"/>
        <end position="221"/>
    </location>
    <ligand>
        <name>ATP</name>
        <dbReference type="ChEBI" id="CHEBI:30616"/>
    </ligand>
</feature>
<evidence type="ECO:0000259" key="9">
    <source>
        <dbReference type="PROSITE" id="PS50862"/>
    </source>
</evidence>
<dbReference type="GO" id="GO:0005737">
    <property type="term" value="C:cytoplasm"/>
    <property type="evidence" value="ECO:0007669"/>
    <property type="project" value="UniProtKB-SubCell"/>
</dbReference>
<feature type="domain" description="Aminoacyl-transfer RNA synthetases class-II family profile" evidence="9">
    <location>
        <begin position="140"/>
        <end position="554"/>
    </location>
</feature>
<feature type="binding site" evidence="8">
    <location>
        <position position="219"/>
    </location>
    <ligand>
        <name>L-aspartate</name>
        <dbReference type="ChEBI" id="CHEBI:29991"/>
    </ligand>
</feature>
<dbReference type="Pfam" id="PF01336">
    <property type="entry name" value="tRNA_anti-codon"/>
    <property type="match status" value="1"/>
</dbReference>
<dbReference type="Gene3D" id="2.40.50.140">
    <property type="entry name" value="Nucleic acid-binding proteins"/>
    <property type="match status" value="1"/>
</dbReference>
<comment type="similarity">
    <text evidence="1 8">Belongs to the class-II aminoacyl-tRNA synthetase family. Type 1 subfamily.</text>
</comment>
<dbReference type="InterPro" id="IPR004115">
    <property type="entry name" value="GAD-like_sf"/>
</dbReference>
<dbReference type="Pfam" id="PF00152">
    <property type="entry name" value="tRNA-synt_2"/>
    <property type="match status" value="1"/>
</dbReference>
<dbReference type="InterPro" id="IPR004365">
    <property type="entry name" value="NA-bd_OB_tRNA"/>
</dbReference>
<reference evidence="10" key="1">
    <citation type="submission" date="2020-10" db="EMBL/GenBank/DDBJ databases">
        <title>Microbiome of the Black Sea water column analyzed by genome centric metagenomics.</title>
        <authorList>
            <person name="Cabello-Yeves P.J."/>
            <person name="Callieri C."/>
            <person name="Picazo A."/>
            <person name="Mehrshad M."/>
            <person name="Haro-Moreno J.M."/>
            <person name="Roda-Garcia J."/>
            <person name="Dzembekova N."/>
            <person name="Slabakova V."/>
            <person name="Slabakova N."/>
            <person name="Moncheva S."/>
            <person name="Rodriguez-Valera F."/>
        </authorList>
    </citation>
    <scope>NUCLEOTIDE SEQUENCE</scope>
    <source>
        <strain evidence="10">BS307-5m-G49</strain>
    </source>
</reference>
<evidence type="ECO:0000256" key="4">
    <source>
        <dbReference type="ARBA" id="ARBA00022741"/>
    </source>
</evidence>
<evidence type="ECO:0000256" key="2">
    <source>
        <dbReference type="ARBA" id="ARBA00022490"/>
    </source>
</evidence>
<dbReference type="NCBIfam" id="NF001750">
    <property type="entry name" value="PRK00476.1"/>
    <property type="match status" value="1"/>
</dbReference>
<feature type="region of interest" description="Aspartate" evidence="8">
    <location>
        <begin position="197"/>
        <end position="200"/>
    </location>
</feature>
<dbReference type="CDD" id="cd04317">
    <property type="entry name" value="EcAspRS_like_N"/>
    <property type="match status" value="1"/>
</dbReference>
<dbReference type="EC" id="6.1.1.23" evidence="8"/>
<dbReference type="GO" id="GO:0006422">
    <property type="term" value="P:aspartyl-tRNA aminoacylation"/>
    <property type="evidence" value="ECO:0007669"/>
    <property type="project" value="UniProtKB-UniRule"/>
</dbReference>
<dbReference type="Pfam" id="PF02938">
    <property type="entry name" value="GAD"/>
    <property type="match status" value="1"/>
</dbReference>
<dbReference type="GO" id="GO:0003676">
    <property type="term" value="F:nucleic acid binding"/>
    <property type="evidence" value="ECO:0007669"/>
    <property type="project" value="InterPro"/>
</dbReference>
<dbReference type="NCBIfam" id="TIGR00459">
    <property type="entry name" value="aspS_bact"/>
    <property type="match status" value="1"/>
</dbReference>
<accession>A0A937I4F5</accession>
<keyword evidence="6 8" id="KW-0648">Protein biosynthesis</keyword>
<feature type="binding site" evidence="8">
    <location>
        <position position="481"/>
    </location>
    <ligand>
        <name>ATP</name>
        <dbReference type="ChEBI" id="CHEBI:30616"/>
    </ligand>
</feature>
<dbReference type="GO" id="GO:0004815">
    <property type="term" value="F:aspartate-tRNA ligase activity"/>
    <property type="evidence" value="ECO:0007669"/>
    <property type="project" value="UniProtKB-UniRule"/>
</dbReference>
<sequence length="587" mass="66833">MERTQITNISNKEIDSSFLISGWVEKVRDHGGVIFLDIRDASGLMQVVVEPEDKDLFKKSESIRMSYVLEVTGILRKRPKGTINESLASGELELVSKEIDILSKSKPLPFQLDEHTKVGEEVRLKYRYLDLRRPEMQSNLKIRSQVNHIVRSYLIEDQFIEIETPMMARATPEGARDFLVPSRLYNQKFYALTQSPQLFKQMLMIGGFEKYFQIVRCFRDEDTRKDRQPEFTQLDIELSFIAEAEILSISESLIKRIFYETLNIEFDDFQRIKYQEVIKDYGSDKPDLRNPLKLVDVKDIFEKSSFKVFADPAKNEKARIVALKIEQEISRNKIDEFTKFVGNFGAKGLAYIKVNDSTDLENGLQSPILKFLSKEEISSLVERLNLSSGDTVFFGADHRNVVNDSMGSLREKLGEDLNLIDKEAFKFGWITDFPLFEEDIQGNLSPSHHPFTATQGGLKELKKDPANAVAKAYDLILNGSEIGGGSLRINNLDEQLEVLSILGIDKKEADEKFGFFLEALSYGCPPHGGIAFGLDRLIMLLCKQESIRDVIAFPKTQSATCLLSDAPSLIDQDQLDMLSIKVLEEDK</sequence>
<dbReference type="InterPro" id="IPR004524">
    <property type="entry name" value="Asp-tRNA-ligase_1"/>
</dbReference>
<feature type="site" description="Important for tRNA non-discrimination" evidence="8">
    <location>
        <position position="81"/>
    </location>
</feature>
<dbReference type="GO" id="GO:0005524">
    <property type="term" value="F:ATP binding"/>
    <property type="evidence" value="ECO:0007669"/>
    <property type="project" value="UniProtKB-UniRule"/>
</dbReference>
<dbReference type="SUPFAM" id="SSF50249">
    <property type="entry name" value="Nucleic acid-binding proteins"/>
    <property type="match status" value="1"/>
</dbReference>
<dbReference type="InterPro" id="IPR047089">
    <property type="entry name" value="Asp-tRNA-ligase_1_N"/>
</dbReference>
<dbReference type="Proteomes" id="UP000744438">
    <property type="component" value="Unassembled WGS sequence"/>
</dbReference>
<dbReference type="PANTHER" id="PTHR22594">
    <property type="entry name" value="ASPARTYL/LYSYL-TRNA SYNTHETASE"/>
    <property type="match status" value="1"/>
</dbReference>
<organism evidence="10 11">
    <name type="scientific">SAR86 cluster bacterium</name>
    <dbReference type="NCBI Taxonomy" id="2030880"/>
    <lineage>
        <taxon>Bacteria</taxon>
        <taxon>Pseudomonadati</taxon>
        <taxon>Pseudomonadota</taxon>
        <taxon>Gammaproteobacteria</taxon>
        <taxon>SAR86 cluster</taxon>
    </lineage>
</organism>
<dbReference type="SUPFAM" id="SSF55261">
    <property type="entry name" value="GAD domain-like"/>
    <property type="match status" value="1"/>
</dbReference>
<dbReference type="InterPro" id="IPR045864">
    <property type="entry name" value="aa-tRNA-synth_II/BPL/LPL"/>
</dbReference>
<proteinExistence type="inferred from homology"/>
<dbReference type="Gene3D" id="3.30.1360.30">
    <property type="entry name" value="GAD-like domain"/>
    <property type="match status" value="1"/>
</dbReference>
<dbReference type="SUPFAM" id="SSF55681">
    <property type="entry name" value="Class II aaRS and biotin synthetases"/>
    <property type="match status" value="1"/>
</dbReference>
<dbReference type="EMBL" id="JADHQC010000007">
    <property type="protein sequence ID" value="MBL6811648.1"/>
    <property type="molecule type" value="Genomic_DNA"/>
</dbReference>
<evidence type="ECO:0000313" key="11">
    <source>
        <dbReference type="Proteomes" id="UP000744438"/>
    </source>
</evidence>
<dbReference type="PROSITE" id="PS50862">
    <property type="entry name" value="AA_TRNA_LIGASE_II"/>
    <property type="match status" value="1"/>
</dbReference>
<keyword evidence="2 8" id="KW-0963">Cytoplasm</keyword>
<dbReference type="InterPro" id="IPR029351">
    <property type="entry name" value="GAD_dom"/>
</dbReference>
<feature type="binding site" evidence="8">
    <location>
        <begin position="533"/>
        <end position="536"/>
    </location>
    <ligand>
        <name>ATP</name>
        <dbReference type="ChEBI" id="CHEBI:30616"/>
    </ligand>
</feature>
<dbReference type="GO" id="GO:0050560">
    <property type="term" value="F:aspartate-tRNA(Asn) ligase activity"/>
    <property type="evidence" value="ECO:0007669"/>
    <property type="project" value="UniProtKB-EC"/>
</dbReference>
<dbReference type="AlphaFoldDB" id="A0A937I4F5"/>